<dbReference type="Proteomes" id="UP001530315">
    <property type="component" value="Unassembled WGS sequence"/>
</dbReference>
<feature type="compositionally biased region" description="Low complexity" evidence="1">
    <location>
        <begin position="121"/>
        <end position="130"/>
    </location>
</feature>
<evidence type="ECO:0000313" key="2">
    <source>
        <dbReference type="EMBL" id="KAL3786608.1"/>
    </source>
</evidence>
<gene>
    <name evidence="2" type="ORF">ACHAW5_006196</name>
</gene>
<feature type="compositionally biased region" description="Basic and acidic residues" evidence="1">
    <location>
        <begin position="7"/>
        <end position="27"/>
    </location>
</feature>
<organism evidence="2 3">
    <name type="scientific">Stephanodiscus triporus</name>
    <dbReference type="NCBI Taxonomy" id="2934178"/>
    <lineage>
        <taxon>Eukaryota</taxon>
        <taxon>Sar</taxon>
        <taxon>Stramenopiles</taxon>
        <taxon>Ochrophyta</taxon>
        <taxon>Bacillariophyta</taxon>
        <taxon>Coscinodiscophyceae</taxon>
        <taxon>Thalassiosirophycidae</taxon>
        <taxon>Stephanodiscales</taxon>
        <taxon>Stephanodiscaceae</taxon>
        <taxon>Stephanodiscus</taxon>
    </lineage>
</organism>
<proteinExistence type="predicted"/>
<protein>
    <submittedName>
        <fullName evidence="2">Uncharacterized protein</fullName>
    </submittedName>
</protein>
<feature type="compositionally biased region" description="Acidic residues" evidence="1">
    <location>
        <begin position="99"/>
        <end position="120"/>
    </location>
</feature>
<feature type="non-terminal residue" evidence="2">
    <location>
        <position position="208"/>
    </location>
</feature>
<feature type="region of interest" description="Disordered" evidence="1">
    <location>
        <begin position="147"/>
        <end position="170"/>
    </location>
</feature>
<accession>A0ABD3PEX6</accession>
<name>A0ABD3PEX6_9STRA</name>
<feature type="compositionally biased region" description="Polar residues" evidence="1">
    <location>
        <begin position="160"/>
        <end position="170"/>
    </location>
</feature>
<dbReference type="EMBL" id="JALLAZ020000819">
    <property type="protein sequence ID" value="KAL3786608.1"/>
    <property type="molecule type" value="Genomic_DNA"/>
</dbReference>
<evidence type="ECO:0000313" key="3">
    <source>
        <dbReference type="Proteomes" id="UP001530315"/>
    </source>
</evidence>
<sequence length="208" mass="21801">MDEGDDKSDAVEGDGESRDESDGDGRRKGPSSSSTTDHSTTAHSSTSGASKTKKKRHREEEDSKFVVGIVASSSSGDADSRDDRNTSGSTGDADGVDHVEEDDGGGGYDDDNDDIGDTSDTDTSAGMSLSGFSLGSLGRIHVSLEASYPDGKRRKGPSRSAKTTALFSSYASRRSQSIHRTLSHALGDDAENLKLLELSSTLSEGKMI</sequence>
<keyword evidence="3" id="KW-1185">Reference proteome</keyword>
<comment type="caution">
    <text evidence="2">The sequence shown here is derived from an EMBL/GenBank/DDBJ whole genome shotgun (WGS) entry which is preliminary data.</text>
</comment>
<reference evidence="2 3" key="1">
    <citation type="submission" date="2024-10" db="EMBL/GenBank/DDBJ databases">
        <title>Updated reference genomes for cyclostephanoid diatoms.</title>
        <authorList>
            <person name="Roberts W.R."/>
            <person name="Alverson A.J."/>
        </authorList>
    </citation>
    <scope>NUCLEOTIDE SEQUENCE [LARGE SCALE GENOMIC DNA]</scope>
    <source>
        <strain evidence="2 3">AJA276-08</strain>
    </source>
</reference>
<dbReference type="AlphaFoldDB" id="A0ABD3PEX6"/>
<feature type="compositionally biased region" description="Low complexity" evidence="1">
    <location>
        <begin position="31"/>
        <end position="50"/>
    </location>
</feature>
<evidence type="ECO:0000256" key="1">
    <source>
        <dbReference type="SAM" id="MobiDB-lite"/>
    </source>
</evidence>
<feature type="region of interest" description="Disordered" evidence="1">
    <location>
        <begin position="1"/>
        <end position="130"/>
    </location>
</feature>